<dbReference type="Proteomes" id="UP000184292">
    <property type="component" value="Unassembled WGS sequence"/>
</dbReference>
<evidence type="ECO:0000313" key="7">
    <source>
        <dbReference type="Proteomes" id="UP000184292"/>
    </source>
</evidence>
<dbReference type="PANTHER" id="PTHR30579:SF7">
    <property type="entry name" value="HTH-TYPE TRANSCRIPTIONAL REGULATOR LRHA-RELATED"/>
    <property type="match status" value="1"/>
</dbReference>
<dbReference type="Pfam" id="PF03466">
    <property type="entry name" value="LysR_substrate"/>
    <property type="match status" value="1"/>
</dbReference>
<dbReference type="GO" id="GO:0003700">
    <property type="term" value="F:DNA-binding transcription factor activity"/>
    <property type="evidence" value="ECO:0007669"/>
    <property type="project" value="InterPro"/>
</dbReference>
<dbReference type="SUPFAM" id="SSF46785">
    <property type="entry name" value="Winged helix' DNA-binding domain"/>
    <property type="match status" value="1"/>
</dbReference>
<feature type="domain" description="HTH lysR-type" evidence="5">
    <location>
        <begin position="5"/>
        <end position="62"/>
    </location>
</feature>
<protein>
    <submittedName>
        <fullName evidence="6">Transcriptional regulator, LysR family</fullName>
    </submittedName>
</protein>
<dbReference type="InterPro" id="IPR000847">
    <property type="entry name" value="LysR_HTH_N"/>
</dbReference>
<dbReference type="Gene3D" id="3.40.190.10">
    <property type="entry name" value="Periplasmic binding protein-like II"/>
    <property type="match status" value="2"/>
</dbReference>
<dbReference type="Pfam" id="PF00126">
    <property type="entry name" value="HTH_1"/>
    <property type="match status" value="1"/>
</dbReference>
<evidence type="ECO:0000256" key="4">
    <source>
        <dbReference type="ARBA" id="ARBA00023163"/>
    </source>
</evidence>
<dbReference type="SUPFAM" id="SSF53850">
    <property type="entry name" value="Periplasmic binding protein-like II"/>
    <property type="match status" value="1"/>
</dbReference>
<accession>A0A1M6ASY0</accession>
<dbReference type="PRINTS" id="PR00039">
    <property type="entry name" value="HTHLYSR"/>
</dbReference>
<dbReference type="GO" id="GO:0003677">
    <property type="term" value="F:DNA binding"/>
    <property type="evidence" value="ECO:0007669"/>
    <property type="project" value="UniProtKB-KW"/>
</dbReference>
<evidence type="ECO:0000256" key="3">
    <source>
        <dbReference type="ARBA" id="ARBA00023125"/>
    </source>
</evidence>
<dbReference type="EMBL" id="FQYO01000001">
    <property type="protein sequence ID" value="SHI39428.1"/>
    <property type="molecule type" value="Genomic_DNA"/>
</dbReference>
<comment type="similarity">
    <text evidence="1">Belongs to the LysR transcriptional regulatory family.</text>
</comment>
<organism evidence="6 7">
    <name type="scientific">Wenxinia saemankumensis</name>
    <dbReference type="NCBI Taxonomy" id="1447782"/>
    <lineage>
        <taxon>Bacteria</taxon>
        <taxon>Pseudomonadati</taxon>
        <taxon>Pseudomonadota</taxon>
        <taxon>Alphaproteobacteria</taxon>
        <taxon>Rhodobacterales</taxon>
        <taxon>Roseobacteraceae</taxon>
        <taxon>Wenxinia</taxon>
    </lineage>
</organism>
<evidence type="ECO:0000256" key="1">
    <source>
        <dbReference type="ARBA" id="ARBA00009437"/>
    </source>
</evidence>
<gene>
    <name evidence="6" type="ORF">SAMN05444417_0598</name>
</gene>
<dbReference type="InterPro" id="IPR050176">
    <property type="entry name" value="LTTR"/>
</dbReference>
<name>A0A1M6ASY0_9RHOB</name>
<keyword evidence="4" id="KW-0804">Transcription</keyword>
<dbReference type="InterPro" id="IPR036390">
    <property type="entry name" value="WH_DNA-bd_sf"/>
</dbReference>
<evidence type="ECO:0000313" key="6">
    <source>
        <dbReference type="EMBL" id="SHI39428.1"/>
    </source>
</evidence>
<dbReference type="InterPro" id="IPR005119">
    <property type="entry name" value="LysR_subst-bd"/>
</dbReference>
<dbReference type="InterPro" id="IPR036388">
    <property type="entry name" value="WH-like_DNA-bd_sf"/>
</dbReference>
<keyword evidence="7" id="KW-1185">Reference proteome</keyword>
<sequence>MPRNLDLTALRSFATVAESGGVTRAAGLLNLTQSAVSMQVKRLEEALDVSLFDRTGRGVTLTAEGEQLLTYATRMLALNDEVWARLTSDVYEGEIRLGAPHDIIHPALPRALKRFSAEFPRVQVTLISEPTRRLRAMFARGEVDAILTTEAECGAGGETLCERPLVWIGAEEGAAWRQRPLPLAFCSSCIFRPGALRALDAAGIDWTLTVETASDNAADAAVAADLGIAASIATGLPMGTELVEHGGLLPDLGVQKINLYLHSGGGLPVTHLAEELRQSYRAIRDGYPRPRSAARVAAE</sequence>
<dbReference type="AlphaFoldDB" id="A0A1M6ASY0"/>
<dbReference type="FunFam" id="1.10.10.10:FF:000001">
    <property type="entry name" value="LysR family transcriptional regulator"/>
    <property type="match status" value="1"/>
</dbReference>
<dbReference type="PANTHER" id="PTHR30579">
    <property type="entry name" value="TRANSCRIPTIONAL REGULATOR"/>
    <property type="match status" value="1"/>
</dbReference>
<keyword evidence="3" id="KW-0238">DNA-binding</keyword>
<keyword evidence="2" id="KW-0805">Transcription regulation</keyword>
<proteinExistence type="inferred from homology"/>
<dbReference type="OrthoDB" id="8097684at2"/>
<evidence type="ECO:0000256" key="2">
    <source>
        <dbReference type="ARBA" id="ARBA00023015"/>
    </source>
</evidence>
<dbReference type="PROSITE" id="PS50931">
    <property type="entry name" value="HTH_LYSR"/>
    <property type="match status" value="1"/>
</dbReference>
<dbReference type="STRING" id="1447782.SAMN05444417_0598"/>
<evidence type="ECO:0000259" key="5">
    <source>
        <dbReference type="PROSITE" id="PS50931"/>
    </source>
</evidence>
<dbReference type="RefSeq" id="WP_073326307.1">
    <property type="nucleotide sequence ID" value="NZ_FQYO01000001.1"/>
</dbReference>
<dbReference type="Gene3D" id="1.10.10.10">
    <property type="entry name" value="Winged helix-like DNA-binding domain superfamily/Winged helix DNA-binding domain"/>
    <property type="match status" value="1"/>
</dbReference>
<reference evidence="6 7" key="1">
    <citation type="submission" date="2016-11" db="EMBL/GenBank/DDBJ databases">
        <authorList>
            <person name="Jaros S."/>
            <person name="Januszkiewicz K."/>
            <person name="Wedrychowicz H."/>
        </authorList>
    </citation>
    <scope>NUCLEOTIDE SEQUENCE [LARGE SCALE GENOMIC DNA]</scope>
    <source>
        <strain evidence="6 7">DSM 100565</strain>
    </source>
</reference>